<protein>
    <recommendedName>
        <fullName evidence="2">PB1 domain-containing protein</fullName>
    </recommendedName>
</protein>
<name>A0AA88U9T9_9ASTE</name>
<dbReference type="InterPro" id="IPR004000">
    <property type="entry name" value="Actin"/>
</dbReference>
<dbReference type="PANTHER" id="PTHR31384:SF160">
    <property type="entry name" value="AUXIN RESPONSE FACTOR 16"/>
    <property type="match status" value="1"/>
</dbReference>
<sequence>MAEQLLSATADLTSATLRRPFDRGYLVNPDLQSSLWSHLFSSLLRVTPSTSSLLLTEPLFNLPSIQRSTDEIVFEEFGFRSLFVADSPSLGHSSQNMNNTDTKAPKFLLFGQPILTEQQLSECSSGETVGNSSLDGNPEKTANISDNSGSAVFQTSQPDSSSDEGFPWHKEQNYEFGSEIGHCKVFLESEDVGRTLDLSVLGSFEELYSKLVDMFGLERSQMLSNVLYRDTAGAIKRTGDEPFSEFLKAARRLTIVTDSGSDNLGR</sequence>
<dbReference type="EMBL" id="JAVXUO010002156">
    <property type="protein sequence ID" value="KAK2975778.1"/>
    <property type="molecule type" value="Genomic_DNA"/>
</dbReference>
<dbReference type="Gene3D" id="3.30.420.40">
    <property type="match status" value="1"/>
</dbReference>
<comment type="caution">
    <text evidence="3">The sequence shown here is derived from an EMBL/GenBank/DDBJ whole genome shotgun (WGS) entry which is preliminary data.</text>
</comment>
<dbReference type="InterPro" id="IPR043129">
    <property type="entry name" value="ATPase_NBD"/>
</dbReference>
<evidence type="ECO:0000313" key="3">
    <source>
        <dbReference type="EMBL" id="KAK2975778.1"/>
    </source>
</evidence>
<proteinExistence type="predicted"/>
<feature type="compositionally biased region" description="Polar residues" evidence="1">
    <location>
        <begin position="121"/>
        <end position="160"/>
    </location>
</feature>
<dbReference type="GO" id="GO:0006355">
    <property type="term" value="P:regulation of DNA-templated transcription"/>
    <property type="evidence" value="ECO:0007669"/>
    <property type="project" value="InterPro"/>
</dbReference>
<dbReference type="GO" id="GO:0009725">
    <property type="term" value="P:response to hormone"/>
    <property type="evidence" value="ECO:0007669"/>
    <property type="project" value="InterPro"/>
</dbReference>
<accession>A0AA88U9T9</accession>
<evidence type="ECO:0000256" key="1">
    <source>
        <dbReference type="SAM" id="MobiDB-lite"/>
    </source>
</evidence>
<organism evidence="3 4">
    <name type="scientific">Escallonia rubra</name>
    <dbReference type="NCBI Taxonomy" id="112253"/>
    <lineage>
        <taxon>Eukaryota</taxon>
        <taxon>Viridiplantae</taxon>
        <taxon>Streptophyta</taxon>
        <taxon>Embryophyta</taxon>
        <taxon>Tracheophyta</taxon>
        <taxon>Spermatophyta</taxon>
        <taxon>Magnoliopsida</taxon>
        <taxon>eudicotyledons</taxon>
        <taxon>Gunneridae</taxon>
        <taxon>Pentapetalae</taxon>
        <taxon>asterids</taxon>
        <taxon>campanulids</taxon>
        <taxon>Escalloniales</taxon>
        <taxon>Escalloniaceae</taxon>
        <taxon>Escallonia</taxon>
    </lineage>
</organism>
<dbReference type="GO" id="GO:0003677">
    <property type="term" value="F:DNA binding"/>
    <property type="evidence" value="ECO:0007669"/>
    <property type="project" value="InterPro"/>
</dbReference>
<dbReference type="SUPFAM" id="SSF53067">
    <property type="entry name" value="Actin-like ATPase domain"/>
    <property type="match status" value="1"/>
</dbReference>
<dbReference type="PROSITE" id="PS51745">
    <property type="entry name" value="PB1"/>
    <property type="match status" value="1"/>
</dbReference>
<dbReference type="AlphaFoldDB" id="A0AA88U9T9"/>
<reference evidence="3" key="1">
    <citation type="submission" date="2022-12" db="EMBL/GenBank/DDBJ databases">
        <title>Draft genome assemblies for two species of Escallonia (Escalloniales).</title>
        <authorList>
            <person name="Chanderbali A."/>
            <person name="Dervinis C."/>
            <person name="Anghel I."/>
            <person name="Soltis D."/>
            <person name="Soltis P."/>
            <person name="Zapata F."/>
        </authorList>
    </citation>
    <scope>NUCLEOTIDE SEQUENCE</scope>
    <source>
        <strain evidence="3">UCBG92.1500</strain>
        <tissue evidence="3">Leaf</tissue>
    </source>
</reference>
<evidence type="ECO:0000259" key="2">
    <source>
        <dbReference type="PROSITE" id="PS51745"/>
    </source>
</evidence>
<dbReference type="Proteomes" id="UP001187471">
    <property type="component" value="Unassembled WGS sequence"/>
</dbReference>
<dbReference type="Gene3D" id="3.10.20.90">
    <property type="entry name" value="Phosphatidylinositol 3-kinase Catalytic Subunit, Chain A, domain 1"/>
    <property type="match status" value="1"/>
</dbReference>
<evidence type="ECO:0000313" key="4">
    <source>
        <dbReference type="Proteomes" id="UP001187471"/>
    </source>
</evidence>
<feature type="domain" description="PB1" evidence="2">
    <location>
        <begin position="180"/>
        <end position="258"/>
    </location>
</feature>
<feature type="region of interest" description="Disordered" evidence="1">
    <location>
        <begin position="121"/>
        <end position="168"/>
    </location>
</feature>
<dbReference type="InterPro" id="IPR044835">
    <property type="entry name" value="ARF_plant"/>
</dbReference>
<dbReference type="InterPro" id="IPR053793">
    <property type="entry name" value="PB1-like"/>
</dbReference>
<dbReference type="Pfam" id="PF00022">
    <property type="entry name" value="Actin"/>
    <property type="match status" value="1"/>
</dbReference>
<gene>
    <name evidence="3" type="ORF">RJ640_014601</name>
</gene>
<dbReference type="PANTHER" id="PTHR31384">
    <property type="entry name" value="AUXIN RESPONSE FACTOR 4-RELATED"/>
    <property type="match status" value="1"/>
</dbReference>
<keyword evidence="4" id="KW-1185">Reference proteome</keyword>